<feature type="region of interest" description="Disordered" evidence="1">
    <location>
        <begin position="52"/>
        <end position="110"/>
    </location>
</feature>
<protein>
    <submittedName>
        <fullName evidence="3">Flap endonuclease-1-like 5' DNA nuclease</fullName>
    </submittedName>
</protein>
<name>A0ABU0M356_9HYPH</name>
<accession>A0ABU0M356</accession>
<gene>
    <name evidence="3" type="ORF">QO015_000997</name>
</gene>
<keyword evidence="2" id="KW-0472">Membrane</keyword>
<dbReference type="RefSeq" id="WP_266281068.1">
    <property type="nucleotide sequence ID" value="NZ_JAPKNF010000001.1"/>
</dbReference>
<keyword evidence="4" id="KW-1185">Reference proteome</keyword>
<dbReference type="Proteomes" id="UP001223743">
    <property type="component" value="Unassembled WGS sequence"/>
</dbReference>
<proteinExistence type="predicted"/>
<feature type="compositionally biased region" description="Basic and acidic residues" evidence="1">
    <location>
        <begin position="61"/>
        <end position="70"/>
    </location>
</feature>
<keyword evidence="2" id="KW-0812">Transmembrane</keyword>
<keyword evidence="2" id="KW-1133">Transmembrane helix</keyword>
<sequence length="185" mass="20140">MIRFAAEIWAILALCFVVGGLVGWLLSRGLRPLVWQPKRAGSEPREATLLAAPLPVPARPEPPRPRRPSEEASVVVEAEVLAEEPPPARPQRMPAKMRPPALAGPRKGRADPLHRIAGLGRRNADRLFGIGVYHFSQIAAWTPQELAWVADYLNAGETPVAEDWIGQAARLAIADGPVRGPRASR</sequence>
<evidence type="ECO:0000313" key="3">
    <source>
        <dbReference type="EMBL" id="MDQ0515384.1"/>
    </source>
</evidence>
<organism evidence="3 4">
    <name type="scientific">Kaistia geumhonensis</name>
    <dbReference type="NCBI Taxonomy" id="410839"/>
    <lineage>
        <taxon>Bacteria</taxon>
        <taxon>Pseudomonadati</taxon>
        <taxon>Pseudomonadota</taxon>
        <taxon>Alphaproteobacteria</taxon>
        <taxon>Hyphomicrobiales</taxon>
        <taxon>Kaistiaceae</taxon>
        <taxon>Kaistia</taxon>
    </lineage>
</organism>
<evidence type="ECO:0000256" key="2">
    <source>
        <dbReference type="SAM" id="Phobius"/>
    </source>
</evidence>
<comment type="caution">
    <text evidence="3">The sequence shown here is derived from an EMBL/GenBank/DDBJ whole genome shotgun (WGS) entry which is preliminary data.</text>
</comment>
<evidence type="ECO:0000313" key="4">
    <source>
        <dbReference type="Proteomes" id="UP001223743"/>
    </source>
</evidence>
<feature type="transmembrane region" description="Helical" evidence="2">
    <location>
        <begin position="6"/>
        <end position="26"/>
    </location>
</feature>
<reference evidence="3 4" key="1">
    <citation type="submission" date="2023-07" db="EMBL/GenBank/DDBJ databases">
        <title>Genomic Encyclopedia of Type Strains, Phase IV (KMG-IV): sequencing the most valuable type-strain genomes for metagenomic binning, comparative biology and taxonomic classification.</title>
        <authorList>
            <person name="Goeker M."/>
        </authorList>
    </citation>
    <scope>NUCLEOTIDE SEQUENCE [LARGE SCALE GENOMIC DNA]</scope>
    <source>
        <strain evidence="3 4">B1-1</strain>
    </source>
</reference>
<dbReference type="EMBL" id="JAUSWJ010000001">
    <property type="protein sequence ID" value="MDQ0515384.1"/>
    <property type="molecule type" value="Genomic_DNA"/>
</dbReference>
<evidence type="ECO:0000256" key="1">
    <source>
        <dbReference type="SAM" id="MobiDB-lite"/>
    </source>
</evidence>